<proteinExistence type="predicted"/>
<dbReference type="RefSeq" id="XP_066075782.1">
    <property type="nucleotide sequence ID" value="XM_066219685.1"/>
</dbReference>
<evidence type="ECO:0000256" key="1">
    <source>
        <dbReference type="SAM" id="MobiDB-lite"/>
    </source>
</evidence>
<reference evidence="2 3" key="1">
    <citation type="submission" date="2024-01" db="EMBL/GenBank/DDBJ databases">
        <title>Comparative genomics of Cryptococcus and Kwoniella reveals pathogenesis evolution and contrasting modes of karyotype evolution via chromosome fusion or intercentromeric recombination.</title>
        <authorList>
            <person name="Coelho M.A."/>
            <person name="David-Palma M."/>
            <person name="Shea T."/>
            <person name="Bowers K."/>
            <person name="McGinley-Smith S."/>
            <person name="Mohammad A.W."/>
            <person name="Gnirke A."/>
            <person name="Yurkov A.M."/>
            <person name="Nowrousian M."/>
            <person name="Sun S."/>
            <person name="Cuomo C.A."/>
            <person name="Heitman J."/>
        </authorList>
    </citation>
    <scope>NUCLEOTIDE SEQUENCE [LARGE SCALE GENOMIC DNA]</scope>
    <source>
        <strain evidence="2 3">CBS 6074</strain>
    </source>
</reference>
<accession>A0AAX4JW49</accession>
<organism evidence="2 3">
    <name type="scientific">Kwoniella dendrophila CBS 6074</name>
    <dbReference type="NCBI Taxonomy" id="1295534"/>
    <lineage>
        <taxon>Eukaryota</taxon>
        <taxon>Fungi</taxon>
        <taxon>Dikarya</taxon>
        <taxon>Basidiomycota</taxon>
        <taxon>Agaricomycotina</taxon>
        <taxon>Tremellomycetes</taxon>
        <taxon>Tremellales</taxon>
        <taxon>Cryptococcaceae</taxon>
        <taxon>Kwoniella</taxon>
    </lineage>
</organism>
<feature type="region of interest" description="Disordered" evidence="1">
    <location>
        <begin position="39"/>
        <end position="59"/>
    </location>
</feature>
<protein>
    <submittedName>
        <fullName evidence="2">Uncharacterized protein</fullName>
    </submittedName>
</protein>
<sequence>MLTEKFVPLLIESVSPNGKRLLFLTSGLSSIEVTEYENHPLAGSPSAGWPKEEYRHSGDQEHLKKLGAQDPSVSGHFVKEVIQGKRDYRIGKTVNGPGVQEVKGEVLSW</sequence>
<dbReference type="GeneID" id="91094607"/>
<evidence type="ECO:0000313" key="3">
    <source>
        <dbReference type="Proteomes" id="UP001355207"/>
    </source>
</evidence>
<gene>
    <name evidence="2" type="ORF">L201_003937</name>
</gene>
<name>A0AAX4JW49_9TREE</name>
<dbReference type="AlphaFoldDB" id="A0AAX4JW49"/>
<keyword evidence="3" id="KW-1185">Reference proteome</keyword>
<dbReference type="EMBL" id="CP144102">
    <property type="protein sequence ID" value="WWC89019.1"/>
    <property type="molecule type" value="Genomic_DNA"/>
</dbReference>
<evidence type="ECO:0000313" key="2">
    <source>
        <dbReference type="EMBL" id="WWC89019.1"/>
    </source>
</evidence>
<feature type="compositionally biased region" description="Basic and acidic residues" evidence="1">
    <location>
        <begin position="50"/>
        <end position="59"/>
    </location>
</feature>
<dbReference type="Proteomes" id="UP001355207">
    <property type="component" value="Chromosome 5"/>
</dbReference>